<evidence type="ECO:0000256" key="4">
    <source>
        <dbReference type="ARBA" id="ARBA00023163"/>
    </source>
</evidence>
<dbReference type="SUPFAM" id="SSF53850">
    <property type="entry name" value="Periplasmic binding protein-like II"/>
    <property type="match status" value="1"/>
</dbReference>
<dbReference type="Pfam" id="PF03466">
    <property type="entry name" value="LysR_substrate"/>
    <property type="match status" value="1"/>
</dbReference>
<dbReference type="Pfam" id="PF00126">
    <property type="entry name" value="HTH_1"/>
    <property type="match status" value="1"/>
</dbReference>
<gene>
    <name evidence="6" type="ORF">GCM10011400_12090</name>
</gene>
<keyword evidence="3" id="KW-0238">DNA-binding</keyword>
<dbReference type="InterPro" id="IPR005119">
    <property type="entry name" value="LysR_subst-bd"/>
</dbReference>
<evidence type="ECO:0000313" key="7">
    <source>
        <dbReference type="Proteomes" id="UP000602004"/>
    </source>
</evidence>
<dbReference type="EMBL" id="BMHL01000002">
    <property type="protein sequence ID" value="GGC27260.1"/>
    <property type="molecule type" value="Genomic_DNA"/>
</dbReference>
<comment type="caution">
    <text evidence="6">The sequence shown here is derived from an EMBL/GenBank/DDBJ whole genome shotgun (WGS) entry which is preliminary data.</text>
</comment>
<dbReference type="CDD" id="cd05466">
    <property type="entry name" value="PBP2_LTTR_substrate"/>
    <property type="match status" value="1"/>
</dbReference>
<protein>
    <submittedName>
        <fullName evidence="6">Transcriptional regulator</fullName>
    </submittedName>
</protein>
<reference evidence="7" key="1">
    <citation type="journal article" date="2019" name="Int. J. Syst. Evol. Microbiol.">
        <title>The Global Catalogue of Microorganisms (GCM) 10K type strain sequencing project: providing services to taxonomists for standard genome sequencing and annotation.</title>
        <authorList>
            <consortium name="The Broad Institute Genomics Platform"/>
            <consortium name="The Broad Institute Genome Sequencing Center for Infectious Disease"/>
            <person name="Wu L."/>
            <person name="Ma J."/>
        </authorList>
    </citation>
    <scope>NUCLEOTIDE SEQUENCE [LARGE SCALE GENOMIC DNA]</scope>
    <source>
        <strain evidence="7">CGMCC 1.15103</strain>
    </source>
</reference>
<comment type="similarity">
    <text evidence="1">Belongs to the LysR transcriptional regulatory family.</text>
</comment>
<dbReference type="InterPro" id="IPR000847">
    <property type="entry name" value="LysR_HTH_N"/>
</dbReference>
<accession>A0ABQ1LPG2</accession>
<sequence length="290" mass="31491">MNLDAVRSFLDVAETGSFSLAAARVNVMQSTVSGRIQSLEDELGGLLFSRGRSGAELTPAGQEFRAYAEKIVQTWDQARQQVALPPGYSGIFRFGGPVALQDRLSVAWVLWMKEHAPGIALQLEGGYSDVLTENLSSGILDAAVMYLPRRRSGLVIEELLQENLVLVQHPELSGSWHEHFVFVDWGHDFRASYSQAFPGAPAPALSVGLGALGLQYVLALKGAAYLPLGLVAPLLADGRLSEVPDAPVFRRPIYLVYPSRSRSPELLEVALSGLRHLATIVDLPKLASIY</sequence>
<feature type="domain" description="HTH lysR-type" evidence="5">
    <location>
        <begin position="1"/>
        <end position="58"/>
    </location>
</feature>
<keyword evidence="2" id="KW-0805">Transcription regulation</keyword>
<keyword evidence="7" id="KW-1185">Reference proteome</keyword>
<dbReference type="PROSITE" id="PS50931">
    <property type="entry name" value="HTH_LYSR"/>
    <property type="match status" value="1"/>
</dbReference>
<evidence type="ECO:0000256" key="2">
    <source>
        <dbReference type="ARBA" id="ARBA00023015"/>
    </source>
</evidence>
<dbReference type="PANTHER" id="PTHR30126">
    <property type="entry name" value="HTH-TYPE TRANSCRIPTIONAL REGULATOR"/>
    <property type="match status" value="1"/>
</dbReference>
<dbReference type="Gene3D" id="3.40.190.10">
    <property type="entry name" value="Periplasmic binding protein-like II"/>
    <property type="match status" value="2"/>
</dbReference>
<dbReference type="PANTHER" id="PTHR30126:SF21">
    <property type="entry name" value="TRANSCRIPTIONAL REGULATOR-RELATED"/>
    <property type="match status" value="1"/>
</dbReference>
<dbReference type="SUPFAM" id="SSF46785">
    <property type="entry name" value="Winged helix' DNA-binding domain"/>
    <property type="match status" value="1"/>
</dbReference>
<dbReference type="PRINTS" id="PR00039">
    <property type="entry name" value="HTHLYSR"/>
</dbReference>
<evidence type="ECO:0000259" key="5">
    <source>
        <dbReference type="PROSITE" id="PS50931"/>
    </source>
</evidence>
<keyword evidence="4" id="KW-0804">Transcription</keyword>
<evidence type="ECO:0000313" key="6">
    <source>
        <dbReference type="EMBL" id="GGC27260.1"/>
    </source>
</evidence>
<dbReference type="InterPro" id="IPR036388">
    <property type="entry name" value="WH-like_DNA-bd_sf"/>
</dbReference>
<dbReference type="RefSeq" id="WP_115782958.1">
    <property type="nucleotide sequence ID" value="NZ_BMHL01000002.1"/>
</dbReference>
<organism evidence="6 7">
    <name type="scientific">Paraburkholderia caffeinilytica</name>
    <dbReference type="NCBI Taxonomy" id="1761016"/>
    <lineage>
        <taxon>Bacteria</taxon>
        <taxon>Pseudomonadati</taxon>
        <taxon>Pseudomonadota</taxon>
        <taxon>Betaproteobacteria</taxon>
        <taxon>Burkholderiales</taxon>
        <taxon>Burkholderiaceae</taxon>
        <taxon>Paraburkholderia</taxon>
    </lineage>
</organism>
<dbReference type="Proteomes" id="UP000602004">
    <property type="component" value="Unassembled WGS sequence"/>
</dbReference>
<dbReference type="Gene3D" id="1.10.10.10">
    <property type="entry name" value="Winged helix-like DNA-binding domain superfamily/Winged helix DNA-binding domain"/>
    <property type="match status" value="1"/>
</dbReference>
<evidence type="ECO:0000256" key="1">
    <source>
        <dbReference type="ARBA" id="ARBA00009437"/>
    </source>
</evidence>
<proteinExistence type="inferred from homology"/>
<dbReference type="InterPro" id="IPR036390">
    <property type="entry name" value="WH_DNA-bd_sf"/>
</dbReference>
<evidence type="ECO:0000256" key="3">
    <source>
        <dbReference type="ARBA" id="ARBA00023125"/>
    </source>
</evidence>
<name>A0ABQ1LPG2_9BURK</name>